<dbReference type="Proteomes" id="UP000239663">
    <property type="component" value="Unassembled WGS sequence"/>
</dbReference>
<dbReference type="AlphaFoldDB" id="A0A2S7N0V9"/>
<reference evidence="1 2" key="1">
    <citation type="submission" date="2017-12" db="EMBL/GenBank/DDBJ databases">
        <title>Taxonomic description and draft genome of Pradoshia cofamensis Gen. nov., sp. nov., a thermotolerant bacillale isolated from anterior gut of earthworm Eisenia fetida.</title>
        <authorList>
            <person name="Saha T."/>
            <person name="Chakraborty R."/>
        </authorList>
    </citation>
    <scope>NUCLEOTIDE SEQUENCE [LARGE SCALE GENOMIC DNA]</scope>
    <source>
        <strain evidence="1 2">EAG3</strain>
    </source>
</reference>
<proteinExistence type="predicted"/>
<name>A0A2S7N0V9_9BACI</name>
<comment type="caution">
    <text evidence="1">The sequence shown here is derived from an EMBL/GenBank/DDBJ whole genome shotgun (WGS) entry which is preliminary data.</text>
</comment>
<keyword evidence="2" id="KW-1185">Reference proteome</keyword>
<accession>A0A2S7N0V9</accession>
<sequence>MIILISGVSSIGKTLMAQKLLEKYHIPYLSIDHLKMGIYRGGKNCEFTPLDSSKVIGDQLWPIVKGIIMTNIENEQHIVIEGCYLSPDYVKDFDADYSERIIPVFIGFSENYIRENFDTGIVKYRNVIERRIWPEERTINELIKEHKEFKAQCLQAGVRYFEIENDYDEEIVAVYDFIEDERKRINCVY</sequence>
<evidence type="ECO:0000313" key="2">
    <source>
        <dbReference type="Proteomes" id="UP000239663"/>
    </source>
</evidence>
<keyword evidence="1" id="KW-0418">Kinase</keyword>
<organism evidence="1 2">
    <name type="scientific">Pradoshia eiseniae</name>
    <dbReference type="NCBI Taxonomy" id="2064768"/>
    <lineage>
        <taxon>Bacteria</taxon>
        <taxon>Bacillati</taxon>
        <taxon>Bacillota</taxon>
        <taxon>Bacilli</taxon>
        <taxon>Bacillales</taxon>
        <taxon>Bacillaceae</taxon>
        <taxon>Pradoshia</taxon>
    </lineage>
</organism>
<dbReference type="EMBL" id="PKOZ01000003">
    <property type="protein sequence ID" value="PQD95608.1"/>
    <property type="molecule type" value="Genomic_DNA"/>
</dbReference>
<dbReference type="InterPro" id="IPR027417">
    <property type="entry name" value="P-loop_NTPase"/>
</dbReference>
<dbReference type="OrthoDB" id="9788481at2"/>
<dbReference type="SUPFAM" id="SSF52540">
    <property type="entry name" value="P-loop containing nucleoside triphosphate hydrolases"/>
    <property type="match status" value="1"/>
</dbReference>
<dbReference type="RefSeq" id="WP_104848755.1">
    <property type="nucleotide sequence ID" value="NZ_PKOZ01000003.1"/>
</dbReference>
<dbReference type="Gene3D" id="3.40.50.300">
    <property type="entry name" value="P-loop containing nucleotide triphosphate hydrolases"/>
    <property type="match status" value="1"/>
</dbReference>
<protein>
    <submittedName>
        <fullName evidence="1">2-phosphoglycerate kinase</fullName>
    </submittedName>
</protein>
<evidence type="ECO:0000313" key="1">
    <source>
        <dbReference type="EMBL" id="PQD95608.1"/>
    </source>
</evidence>
<gene>
    <name evidence="1" type="ORF">CYL18_06855</name>
</gene>
<keyword evidence="1" id="KW-0808">Transferase</keyword>
<dbReference type="GO" id="GO:0016301">
    <property type="term" value="F:kinase activity"/>
    <property type="evidence" value="ECO:0007669"/>
    <property type="project" value="UniProtKB-KW"/>
</dbReference>